<dbReference type="InterPro" id="IPR003661">
    <property type="entry name" value="HisK_dim/P_dom"/>
</dbReference>
<dbReference type="HOGENOM" id="CLU_1084568_0_0_0"/>
<dbReference type="Gene3D" id="1.10.287.130">
    <property type="match status" value="1"/>
</dbReference>
<dbReference type="SUPFAM" id="SSF47384">
    <property type="entry name" value="Homodimeric domain of signal transducing histidine kinase"/>
    <property type="match status" value="1"/>
</dbReference>
<organism evidence="2 3">
    <name type="scientific">Methylomirabilis oxygeniifera</name>
    <dbReference type="NCBI Taxonomy" id="671143"/>
    <lineage>
        <taxon>Bacteria</taxon>
        <taxon>Candidatus Methylomirabilota</taxon>
        <taxon>Candidatus Methylomirabilia</taxon>
        <taxon>Candidatus Methylomirabilales</taxon>
        <taxon>Candidatus Methylomirabilaceae</taxon>
        <taxon>Candidatus Methylomirabilis</taxon>
    </lineage>
</organism>
<dbReference type="Gene3D" id="3.30.565.10">
    <property type="entry name" value="Histidine kinase-like ATPase, C-terminal domain"/>
    <property type="match status" value="1"/>
</dbReference>
<dbReference type="CDD" id="cd00082">
    <property type="entry name" value="HisKA"/>
    <property type="match status" value="1"/>
</dbReference>
<dbReference type="AlphaFoldDB" id="D5MGK6"/>
<evidence type="ECO:0000313" key="2">
    <source>
        <dbReference type="EMBL" id="CBE68887.1"/>
    </source>
</evidence>
<dbReference type="InterPro" id="IPR036097">
    <property type="entry name" value="HisK_dim/P_sf"/>
</dbReference>
<accession>D5MGK6</accession>
<feature type="region of interest" description="Disordered" evidence="1">
    <location>
        <begin position="1"/>
        <end position="33"/>
    </location>
</feature>
<feature type="compositionally biased region" description="Polar residues" evidence="1">
    <location>
        <begin position="24"/>
        <end position="33"/>
    </location>
</feature>
<evidence type="ECO:0000256" key="1">
    <source>
        <dbReference type="SAM" id="MobiDB-lite"/>
    </source>
</evidence>
<dbReference type="Proteomes" id="UP000006898">
    <property type="component" value="Chromosome"/>
</dbReference>
<dbReference type="InterPro" id="IPR036890">
    <property type="entry name" value="HATPase_C_sf"/>
</dbReference>
<sequence>MKTIQEQPGTGTAVGPNQVGLPTHTDTAVSHRQSTDGCQLKAAVLGQAHWTAVGKLTPGLIHEINNALCVIGNYVQLLMLQREHRGQEILKSLTTMSATVERVQTLTHRVAAYARVKAQPSSSIRVHELLEEALALASLQRLFREFQVHRAFSDNLPEVRGDPRSLMDAFVELLTIDSHAVARGGIVTISTRSAPGWVTVTLGGSDHAWSCSKASLTLASQIVEQQAGRLLSEAGPGQARENISVWLRTSTDTGAA</sequence>
<protein>
    <recommendedName>
        <fullName evidence="4">Signal transduction histidine kinase dimerisation/phosphoacceptor domain-containing protein</fullName>
    </recommendedName>
</protein>
<feature type="compositionally biased region" description="Polar residues" evidence="1">
    <location>
        <begin position="1"/>
        <end position="10"/>
    </location>
</feature>
<gene>
    <name evidence="2" type="ORF">DAMO_1829</name>
</gene>
<evidence type="ECO:0008006" key="4">
    <source>
        <dbReference type="Google" id="ProtNLM"/>
    </source>
</evidence>
<reference evidence="2 3" key="1">
    <citation type="journal article" date="2010" name="Nature">
        <title>Nitrite-driven anaerobic methane oxidation by oxygenic bacteria.</title>
        <authorList>
            <person name="Ettwig K.F."/>
            <person name="Butler M.K."/>
            <person name="Le Paslier D."/>
            <person name="Pelletier E."/>
            <person name="Mangenot S."/>
            <person name="Kuypers M.M.M."/>
            <person name="Schreiber F."/>
            <person name="Dutilh B.E."/>
            <person name="Zedelius J."/>
            <person name="de Beer D."/>
            <person name="Gloerich J."/>
            <person name="Wessels H.J.C.T."/>
            <person name="van Allen T."/>
            <person name="Luesken F."/>
            <person name="Wu M."/>
            <person name="van de Pas-Schoonen K.T."/>
            <person name="Op den Camp H.J.M."/>
            <person name="Janssen-Megens E.M."/>
            <person name="Francoijs K-J."/>
            <person name="Stunnenberg H."/>
            <person name="Weissenbach J."/>
            <person name="Jetten M.S.M."/>
            <person name="Strous M."/>
        </authorList>
    </citation>
    <scope>NUCLEOTIDE SEQUENCE [LARGE SCALE GENOMIC DNA]</scope>
</reference>
<name>D5MGK6_METO1</name>
<dbReference type="EMBL" id="FP565575">
    <property type="protein sequence ID" value="CBE68887.1"/>
    <property type="molecule type" value="Genomic_DNA"/>
</dbReference>
<dbReference type="eggNOG" id="COG3852">
    <property type="taxonomic scope" value="Bacteria"/>
</dbReference>
<dbReference type="STRING" id="671143.DAMO_1829"/>
<evidence type="ECO:0000313" key="3">
    <source>
        <dbReference type="Proteomes" id="UP000006898"/>
    </source>
</evidence>
<proteinExistence type="predicted"/>
<dbReference type="KEGG" id="mox:DAMO_1829"/>
<dbReference type="GO" id="GO:0000155">
    <property type="term" value="F:phosphorelay sensor kinase activity"/>
    <property type="evidence" value="ECO:0007669"/>
    <property type="project" value="InterPro"/>
</dbReference>